<gene>
    <name evidence="1" type="ORF">LY89DRAFT_724329</name>
</gene>
<dbReference type="KEGG" id="psco:LY89DRAFT_724329"/>
<protein>
    <submittedName>
        <fullName evidence="1">Uncharacterized protein</fullName>
    </submittedName>
</protein>
<dbReference type="AlphaFoldDB" id="A0A132BA71"/>
<accession>A0A132BA71</accession>
<dbReference type="OrthoDB" id="3565284at2759"/>
<reference evidence="1 2" key="1">
    <citation type="submission" date="2015-10" db="EMBL/GenBank/DDBJ databases">
        <title>Full genome of DAOMC 229536 Phialocephala scopiformis, a fungal endophyte of spruce producing the potent anti-insectan compound rugulosin.</title>
        <authorList>
            <consortium name="DOE Joint Genome Institute"/>
            <person name="Walker A.K."/>
            <person name="Frasz S.L."/>
            <person name="Seifert K.A."/>
            <person name="Miller J.D."/>
            <person name="Mondo S.J."/>
            <person name="Labutti K."/>
            <person name="Lipzen A."/>
            <person name="Dockter R."/>
            <person name="Kennedy M."/>
            <person name="Grigoriev I.V."/>
            <person name="Spatafora J.W."/>
        </authorList>
    </citation>
    <scope>NUCLEOTIDE SEQUENCE [LARGE SCALE GENOMIC DNA]</scope>
    <source>
        <strain evidence="1 2">CBS 120377</strain>
    </source>
</reference>
<dbReference type="Proteomes" id="UP000070700">
    <property type="component" value="Unassembled WGS sequence"/>
</dbReference>
<dbReference type="RefSeq" id="XP_018063653.1">
    <property type="nucleotide sequence ID" value="XM_018218887.1"/>
</dbReference>
<sequence length="388" mass="43486">MMEVFINIFNKRLRSEEGYDSDRLAKQIKRENDGETRQSKAKAAKEAKRHSVTLRRSAALDLIRSKTLQHEDGQIPTFTVLLDRVHKILNKADPISEDMIRVIVPYIVSIFESHLKAPVDVEVYIRLALLKPRKKFFVRAIFNALSSQIFHQVFQSAAPGLASHALVDNILAMPLAIGPQQLAYYESNRPTLPAPPPVYQQFQQLEPEVGSAHIDDKVSTLVQPPVMEEHAVAKQLEDVCSLSSSILLIDLISDAEHVANVFKAAQYPSTALWLDQVPVPCLQEDFPAAKYLMDVGTSSQGAQSLSTAKAYFCHLCPKGQTESVDCFTEHMLNNHRIISTGEITQNLSPYGCRYCFGKWLSRAELFDHFMSSSECVIGSVPVSSDRWD</sequence>
<dbReference type="GeneID" id="28828613"/>
<evidence type="ECO:0000313" key="2">
    <source>
        <dbReference type="Proteomes" id="UP000070700"/>
    </source>
</evidence>
<dbReference type="EMBL" id="KQ947432">
    <property type="protein sequence ID" value="KUJ09298.1"/>
    <property type="molecule type" value="Genomic_DNA"/>
</dbReference>
<keyword evidence="2" id="KW-1185">Reference proteome</keyword>
<proteinExistence type="predicted"/>
<name>A0A132BA71_MOLSC</name>
<organism evidence="1 2">
    <name type="scientific">Mollisia scopiformis</name>
    <name type="common">Conifer needle endophyte fungus</name>
    <name type="synonym">Phialocephala scopiformis</name>
    <dbReference type="NCBI Taxonomy" id="149040"/>
    <lineage>
        <taxon>Eukaryota</taxon>
        <taxon>Fungi</taxon>
        <taxon>Dikarya</taxon>
        <taxon>Ascomycota</taxon>
        <taxon>Pezizomycotina</taxon>
        <taxon>Leotiomycetes</taxon>
        <taxon>Helotiales</taxon>
        <taxon>Mollisiaceae</taxon>
        <taxon>Mollisia</taxon>
    </lineage>
</organism>
<dbReference type="InParanoid" id="A0A132BA71"/>
<evidence type="ECO:0000313" key="1">
    <source>
        <dbReference type="EMBL" id="KUJ09298.1"/>
    </source>
</evidence>